<protein>
    <submittedName>
        <fullName evidence="2">HD domain-containing protein</fullName>
    </submittedName>
</protein>
<sequence>MLTVADVKNDAEVKAIMHIAESQIEALGFTEHSVRHSSIVSRWAGEIMQKVGGDARRVELARIAGYLHDIGNSVNRAGHAQSGALLAYKILTRMGMEYLDAAEVMMAIGNHDEKEGLPVSDVTSALIIADKADVHKSRVRHNTTRMSMGEQNIHDRVNLAAERSRVDVHPETSEIVLDIQIDTLKCPVMDYFEIYFNRMQLCRRAAAFLGKTFALVINGVRLL</sequence>
<dbReference type="Pfam" id="PF01966">
    <property type="entry name" value="HD"/>
    <property type="match status" value="1"/>
</dbReference>
<dbReference type="Gene3D" id="1.10.3210.10">
    <property type="entry name" value="Hypothetical protein af1432"/>
    <property type="match status" value="1"/>
</dbReference>
<evidence type="ECO:0000259" key="1">
    <source>
        <dbReference type="Pfam" id="PF01966"/>
    </source>
</evidence>
<accession>A0A9D1VTD3</accession>
<organism evidence="2 3">
    <name type="scientific">Candidatus Borkfalkia faecigallinarum</name>
    <dbReference type="NCBI Taxonomy" id="2838509"/>
    <lineage>
        <taxon>Bacteria</taxon>
        <taxon>Bacillati</taxon>
        <taxon>Bacillota</taxon>
        <taxon>Clostridia</taxon>
        <taxon>Christensenellales</taxon>
        <taxon>Christensenellaceae</taxon>
        <taxon>Candidatus Borkfalkia</taxon>
    </lineage>
</organism>
<dbReference type="InterPro" id="IPR039967">
    <property type="entry name" value="MJ1020-like"/>
</dbReference>
<gene>
    <name evidence="2" type="ORF">H9737_02440</name>
</gene>
<evidence type="ECO:0000313" key="3">
    <source>
        <dbReference type="Proteomes" id="UP000824249"/>
    </source>
</evidence>
<comment type="caution">
    <text evidence="2">The sequence shown here is derived from an EMBL/GenBank/DDBJ whole genome shotgun (WGS) entry which is preliminary data.</text>
</comment>
<dbReference type="SUPFAM" id="SSF109604">
    <property type="entry name" value="HD-domain/PDEase-like"/>
    <property type="match status" value="1"/>
</dbReference>
<dbReference type="InterPro" id="IPR006674">
    <property type="entry name" value="HD_domain"/>
</dbReference>
<dbReference type="NCBIfam" id="TIGR00277">
    <property type="entry name" value="HDIG"/>
    <property type="match status" value="1"/>
</dbReference>
<dbReference type="EMBL" id="DXFD01000041">
    <property type="protein sequence ID" value="HIX46531.1"/>
    <property type="molecule type" value="Genomic_DNA"/>
</dbReference>
<dbReference type="Proteomes" id="UP000824249">
    <property type="component" value="Unassembled WGS sequence"/>
</dbReference>
<proteinExistence type="predicted"/>
<feature type="domain" description="HD" evidence="1">
    <location>
        <begin position="35"/>
        <end position="134"/>
    </location>
</feature>
<reference evidence="2" key="2">
    <citation type="submission" date="2021-04" db="EMBL/GenBank/DDBJ databases">
        <authorList>
            <person name="Gilroy R."/>
        </authorList>
    </citation>
    <scope>NUCLEOTIDE SEQUENCE</scope>
    <source>
        <strain evidence="2">26628</strain>
    </source>
</reference>
<reference evidence="2" key="1">
    <citation type="journal article" date="2021" name="PeerJ">
        <title>Extensive microbial diversity within the chicken gut microbiome revealed by metagenomics and culture.</title>
        <authorList>
            <person name="Gilroy R."/>
            <person name="Ravi A."/>
            <person name="Getino M."/>
            <person name="Pursley I."/>
            <person name="Horton D.L."/>
            <person name="Alikhan N.F."/>
            <person name="Baker D."/>
            <person name="Gharbi K."/>
            <person name="Hall N."/>
            <person name="Watson M."/>
            <person name="Adriaenssens E.M."/>
            <person name="Foster-Nyarko E."/>
            <person name="Jarju S."/>
            <person name="Secka A."/>
            <person name="Antonio M."/>
            <person name="Oren A."/>
            <person name="Chaudhuri R.R."/>
            <person name="La Ragione R."/>
            <person name="Hildebrand F."/>
            <person name="Pallen M.J."/>
        </authorList>
    </citation>
    <scope>NUCLEOTIDE SEQUENCE</scope>
    <source>
        <strain evidence="2">26628</strain>
    </source>
</reference>
<dbReference type="AlphaFoldDB" id="A0A9D1VTD3"/>
<dbReference type="PANTHER" id="PTHR40517:SF1">
    <property type="entry name" value="METAL-DEPENDENT PHOSPHOHYDROLASE, HD SUPERFAMILY-RELATED"/>
    <property type="match status" value="1"/>
</dbReference>
<evidence type="ECO:0000313" key="2">
    <source>
        <dbReference type="EMBL" id="HIX46531.1"/>
    </source>
</evidence>
<name>A0A9D1VTD3_9FIRM</name>
<dbReference type="PANTHER" id="PTHR40517">
    <property type="entry name" value="METAL-DEPENDENT PHOSPHOHYDROLASE, HD SUPERFAMILY-RELATED"/>
    <property type="match status" value="1"/>
</dbReference>
<dbReference type="InterPro" id="IPR006675">
    <property type="entry name" value="HDIG_dom"/>
</dbReference>